<evidence type="ECO:0000313" key="2">
    <source>
        <dbReference type="Proteomes" id="UP000199213"/>
    </source>
</evidence>
<dbReference type="OrthoDB" id="3848913at2"/>
<proteinExistence type="predicted"/>
<organism evidence="1 2">
    <name type="scientific">Actinopolyspora mzabensis</name>
    <dbReference type="NCBI Taxonomy" id="995066"/>
    <lineage>
        <taxon>Bacteria</taxon>
        <taxon>Bacillati</taxon>
        <taxon>Actinomycetota</taxon>
        <taxon>Actinomycetes</taxon>
        <taxon>Actinopolysporales</taxon>
        <taxon>Actinopolysporaceae</taxon>
        <taxon>Actinopolyspora</taxon>
    </lineage>
</organism>
<name>A0A1G8VPZ6_ACTMZ</name>
<accession>A0A1G8VPZ6</accession>
<dbReference type="AlphaFoldDB" id="A0A1G8VPZ6"/>
<gene>
    <name evidence="1" type="ORF">SAMN04487820_101206</name>
</gene>
<reference evidence="2" key="1">
    <citation type="submission" date="2016-10" db="EMBL/GenBank/DDBJ databases">
        <authorList>
            <person name="Varghese N."/>
            <person name="Submissions S."/>
        </authorList>
    </citation>
    <scope>NUCLEOTIDE SEQUENCE [LARGE SCALE GENOMIC DNA]</scope>
    <source>
        <strain evidence="2">DSM 45460</strain>
    </source>
</reference>
<dbReference type="InterPro" id="IPR027417">
    <property type="entry name" value="P-loop_NTPase"/>
</dbReference>
<dbReference type="RefSeq" id="WP_092625434.1">
    <property type="nucleotide sequence ID" value="NZ_FNFM01000001.1"/>
</dbReference>
<protein>
    <submittedName>
        <fullName evidence="1">Uncharacterized protein</fullName>
    </submittedName>
</protein>
<evidence type="ECO:0000313" key="1">
    <source>
        <dbReference type="EMBL" id="SDJ67485.1"/>
    </source>
</evidence>
<dbReference type="Proteomes" id="UP000199213">
    <property type="component" value="Unassembled WGS sequence"/>
</dbReference>
<sequence length="665" mass="75249">MSDTETDIGGVHGNVHSGSGDLYSGPTVVMNILRETTEYLRASGMIPHDDLSWLKRRFVSPQHFGLARDRLRETRTVLLHGPVGSGRRSAAKMLLHELSEDASTFAEFAEEAAFPESGLSPERVKPGQRLLLDLSRSDSDTLFARRRELPALRAVLELQNVYLAIVLPNGRQDWASEELAGQTVEIDRPSEQLILRRHLEAAGIEPPDQNELAPELSQYLTGPLREIAELAELVRRIGESNPDWSVSEWLREALAAVTERREEAADQVEQRQAPRERAVLFAAAMCHGASADAVFFASQTLMELLELTGQEPPRLRQRGHLSQLEDLGYRLDHGEHVGFRSFAYDSALRYHFWENYPDLRSSFCAWTEKVVTSEWLRRHDRRDLVDRYLEHGLNTGCVEEIVSTIDRWSGTKQNSAPGYWLQFADQALVTGLNDQRYSARFRQLVYDWSREEKLTAPVGQLLVHVCTEVIAPSFPEQAIVRLHQRARRETDPAEPTARQALRDMALTDRGMLRRVIDRFANEFRSSRWRLVDLDLFVEVLDPWLLVDDGRAAKPLVAESVVRSQLVLGWRTVMMYRSDLMSPAVQWWLGMAGRLRTPDLLLWVLVEAAGYNVGVLATLHVIARDWSLASQGNANVAARLTQLIDFYQGVDGADYNVVTSSQEASP</sequence>
<keyword evidence="2" id="KW-1185">Reference proteome</keyword>
<dbReference type="SUPFAM" id="SSF52540">
    <property type="entry name" value="P-loop containing nucleoside triphosphate hydrolases"/>
    <property type="match status" value="1"/>
</dbReference>
<dbReference type="EMBL" id="FNFM01000001">
    <property type="protein sequence ID" value="SDJ67485.1"/>
    <property type="molecule type" value="Genomic_DNA"/>
</dbReference>